<dbReference type="Proteomes" id="UP000000864">
    <property type="component" value="Segment"/>
</dbReference>
<reference evidence="1 2" key="1">
    <citation type="journal article" date="1995" name="Virology">
        <title>Coat protein of the Ectocarpus siliculosus virus.</title>
        <authorList>
            <person name="Klein M."/>
            <person name="Lanka S.T."/>
            <person name="Knippers R."/>
            <person name="Muller D.G."/>
        </authorList>
    </citation>
    <scope>NUCLEOTIDE SEQUENCE [LARGE SCALE GENOMIC DNA]</scope>
    <source>
        <strain evidence="2">Isolate New Zealand/Kaikoura/1988</strain>
    </source>
</reference>
<dbReference type="EMBL" id="AF204951">
    <property type="protein sequence ID" value="AAK14557.1"/>
    <property type="molecule type" value="Genomic_DNA"/>
</dbReference>
<accession>Q8QNE0</accession>
<reference evidence="1 2" key="4">
    <citation type="journal article" date="2000" name="Virology">
        <title>The brown algal virus EsV-1 particle contains a putative hybrid histidine kinase.</title>
        <authorList>
            <person name="Delaroque N."/>
            <person name="Wolf S."/>
            <person name="Muller D.G."/>
            <person name="Knippers R."/>
        </authorList>
    </citation>
    <scope>NUCLEOTIDE SEQUENCE [LARGE SCALE GENOMIC DNA]</scope>
    <source>
        <strain evidence="2">Isolate New Zealand/Kaikoura/1988</strain>
    </source>
</reference>
<sequence length="274" mass="32167">MFVTESEGTWMGLEGIGKGRRNKTFVSRDFKASKHDYENEFPWFWIDMETTGLDTDTNLILEIVMVVTDRDLNEIDSMRLVLHHPHSILMARSSTWCRKKFCHRREGGNGLFEACHFSALSHHEAEYRMWNFFDHYSKDVGGRYDTSQITSSQPFFDRTLGANGTFIGASDTSRYHHQHHPRRSNFKKCLLAGSTVYFDRIFLLKYFPCLKTFFHYRVVDVSTPLEMVRRWRPDVAAKLPRRNGSHRAYDDILDSISLMKFFKETLLQQVIINS</sequence>
<dbReference type="KEGG" id="vg:920708"/>
<proteinExistence type="predicted"/>
<organismHost>
    <name type="scientific">Ectocarpus siliculosus</name>
    <name type="common">Brown alga</name>
    <name type="synonym">Conferva siliculosa</name>
    <dbReference type="NCBI Taxonomy" id="2880"/>
</organismHost>
<evidence type="ECO:0000313" key="2">
    <source>
        <dbReference type="Proteomes" id="UP000000864"/>
    </source>
</evidence>
<protein>
    <submittedName>
        <fullName evidence="1">EsV-1-139</fullName>
    </submittedName>
</protein>
<dbReference type="SUPFAM" id="SSF53098">
    <property type="entry name" value="Ribonuclease H-like"/>
    <property type="match status" value="1"/>
</dbReference>
<dbReference type="InterPro" id="IPR036397">
    <property type="entry name" value="RNaseH_sf"/>
</dbReference>
<name>Q8QNE0_ESV1K</name>
<keyword evidence="2" id="KW-1185">Reference proteome</keyword>
<reference evidence="1 2" key="3">
    <citation type="journal article" date="2000" name="Virology">
        <title>Characterization and immunolocalization of major structural proteins in the brown algal virus EsV-1.</title>
        <authorList>
            <person name="Delaroque N."/>
            <person name="Wolf S."/>
            <person name="Muller D.G."/>
            <person name="Knippers R."/>
        </authorList>
    </citation>
    <scope>NUCLEOTIDE SEQUENCE [LARGE SCALE GENOMIC DNA]</scope>
    <source>
        <strain evidence="2">Isolate New Zealand/Kaikoura/1988</strain>
    </source>
</reference>
<dbReference type="InterPro" id="IPR012337">
    <property type="entry name" value="RNaseH-like_sf"/>
</dbReference>
<dbReference type="Gene3D" id="3.30.420.10">
    <property type="entry name" value="Ribonuclease H-like superfamily/Ribonuclease H"/>
    <property type="match status" value="2"/>
</dbReference>
<dbReference type="GO" id="GO:0003676">
    <property type="term" value="F:nucleic acid binding"/>
    <property type="evidence" value="ECO:0007669"/>
    <property type="project" value="InterPro"/>
</dbReference>
<evidence type="ECO:0000313" key="1">
    <source>
        <dbReference type="EMBL" id="AAK14557.1"/>
    </source>
</evidence>
<gene>
    <name evidence="1" type="primary">ORF 139</name>
</gene>
<reference evidence="1 2" key="2">
    <citation type="journal article" date="1998" name="Adv. Virus Res.">
        <title>Viruses in marine brown algae.</title>
        <authorList>
            <person name="Muller D.G."/>
            <person name="Kapp M."/>
            <person name="Knippers R."/>
        </authorList>
    </citation>
    <scope>NUCLEOTIDE SEQUENCE [LARGE SCALE GENOMIC DNA]</scope>
    <source>
        <strain evidence="2">Isolate New Zealand/Kaikoura/1988</strain>
    </source>
</reference>
<organism evidence="1 2">
    <name type="scientific">Ectocarpus siliculosus virus 1 (isolate New Zealand/Kaikoura/1988)</name>
    <name type="common">EsV-1</name>
    <dbReference type="NCBI Taxonomy" id="654926"/>
    <lineage>
        <taxon>Viruses</taxon>
        <taxon>Varidnaviria</taxon>
        <taxon>Bamfordvirae</taxon>
        <taxon>Nucleocytoviricota</taxon>
        <taxon>Megaviricetes</taxon>
        <taxon>Algavirales</taxon>
        <taxon>Phycodnaviridae</taxon>
        <taxon>Phaeovirus</taxon>
        <taxon>Phaeovirus unasiliculosus</taxon>
        <taxon>Ectocarpus siliculosus virus 1</taxon>
    </lineage>
</organism>